<dbReference type="InterPro" id="IPR010730">
    <property type="entry name" value="HET"/>
</dbReference>
<evidence type="ECO:0000313" key="3">
    <source>
        <dbReference type="Proteomes" id="UP000292402"/>
    </source>
</evidence>
<dbReference type="Pfam" id="PF06985">
    <property type="entry name" value="HET"/>
    <property type="match status" value="1"/>
</dbReference>
<dbReference type="PANTHER" id="PTHR33112">
    <property type="entry name" value="DOMAIN PROTEIN, PUTATIVE-RELATED"/>
    <property type="match status" value="1"/>
</dbReference>
<evidence type="ECO:0000313" key="2">
    <source>
        <dbReference type="EMBL" id="RYN41072.1"/>
    </source>
</evidence>
<reference evidence="3" key="1">
    <citation type="journal article" date="2019" name="bioRxiv">
        <title>Genomics, evolutionary history and diagnostics of the Alternaria alternata species group including apple and Asian pear pathotypes.</title>
        <authorList>
            <person name="Armitage A.D."/>
            <person name="Cockerton H.M."/>
            <person name="Sreenivasaprasad S."/>
            <person name="Woodhall J.W."/>
            <person name="Lane C.R."/>
            <person name="Harrison R.J."/>
            <person name="Clarkson J.P."/>
        </authorList>
    </citation>
    <scope>NUCLEOTIDE SEQUENCE [LARGE SCALE GENOMIC DNA]</scope>
    <source>
        <strain evidence="3">FERA 1082</strain>
    </source>
</reference>
<dbReference type="AlphaFoldDB" id="A0A4Q4M2X6"/>
<accession>A0A4Q4M2X6</accession>
<organism evidence="2 3">
    <name type="scientific">Alternaria tenuissima</name>
    <dbReference type="NCBI Taxonomy" id="119927"/>
    <lineage>
        <taxon>Eukaryota</taxon>
        <taxon>Fungi</taxon>
        <taxon>Dikarya</taxon>
        <taxon>Ascomycota</taxon>
        <taxon>Pezizomycotina</taxon>
        <taxon>Dothideomycetes</taxon>
        <taxon>Pleosporomycetidae</taxon>
        <taxon>Pleosporales</taxon>
        <taxon>Pleosporineae</taxon>
        <taxon>Pleosporaceae</taxon>
        <taxon>Alternaria</taxon>
        <taxon>Alternaria sect. Alternaria</taxon>
        <taxon>Alternaria alternata complex</taxon>
    </lineage>
</organism>
<name>A0A4Q4M2X6_9PLEO</name>
<feature type="domain" description="Heterokaryon incompatibility" evidence="1">
    <location>
        <begin position="4"/>
        <end position="132"/>
    </location>
</feature>
<gene>
    <name evidence="2" type="ORF">AA0114_g10808</name>
</gene>
<dbReference type="EMBL" id="PDXA01000051">
    <property type="protein sequence ID" value="RYN41072.1"/>
    <property type="molecule type" value="Genomic_DNA"/>
</dbReference>
<sequence>MIDPSTLPPTFQDTIRVARELGVSYLWIDSLCIIQDDQDDWARHAEHMDQIYENALLVVAAMSSNNGSVPFLGAEAPSTRSYYHSVSIGPRVPDASGDGEPISCLRARRREVLLSPTWIDGPLESRAWAWQERRCAVRILSFTDVEAKWRCKVTVACECRYEDDAYGRRNEDEANLKNWHSWVWEYSKRDLTYETDRLPAIASVASRLHAVLQSNYLAGLWEVELPFSLGWHREELTCAPSMSPLIGPAMDNGVPSWSWASNAMRSIRVWYYSWLLESMKPGPEPVLESKVDILDIDCIPSAANKFGAVQAGSFIQLRAHVAEAVMYYDDYGCASVCKEGLNAQVVFPDCRISSNTDSSTTGTHVNLRRDASPFLDHIQVGSATNKKIHDPGTRRCGTIYCLLLFPGTHLGQTGACILVLGQIRDGGELRYQRLGLGATSLKHCSGPLYGGRETWKAWQGWDSLEEWSEWEKWFANTELEVIKIV</sequence>
<dbReference type="Proteomes" id="UP000292402">
    <property type="component" value="Unassembled WGS sequence"/>
</dbReference>
<dbReference type="PANTHER" id="PTHR33112:SF16">
    <property type="entry name" value="HETEROKARYON INCOMPATIBILITY DOMAIN-CONTAINING PROTEIN"/>
    <property type="match status" value="1"/>
</dbReference>
<evidence type="ECO:0000259" key="1">
    <source>
        <dbReference type="Pfam" id="PF06985"/>
    </source>
</evidence>
<protein>
    <recommendedName>
        <fullName evidence="1">Heterokaryon incompatibility domain-containing protein</fullName>
    </recommendedName>
</protein>
<comment type="caution">
    <text evidence="2">The sequence shown here is derived from an EMBL/GenBank/DDBJ whole genome shotgun (WGS) entry which is preliminary data.</text>
</comment>
<proteinExistence type="predicted"/>